<keyword evidence="1" id="KW-1133">Transmembrane helix</keyword>
<sequence length="78" mass="9477">MNKKNINNFIVLLVGLCLGFLYTTYLLGDQILPFNSEWLFTLNRELTQSYLGWLFFRFDYWHWPLTLLIILYILLKLQ</sequence>
<feature type="transmembrane region" description="Helical" evidence="1">
    <location>
        <begin position="60"/>
        <end position="77"/>
    </location>
</feature>
<gene>
    <name evidence="3" type="ORF">H1P_310027</name>
</gene>
<dbReference type="Pfam" id="PF19830">
    <property type="entry name" value="DUF6311"/>
    <property type="match status" value="1"/>
</dbReference>
<protein>
    <recommendedName>
        <fullName evidence="2">DUF6311 domain-containing protein</fullName>
    </recommendedName>
</protein>
<accession>A0A563VUH4</accession>
<keyword evidence="1" id="KW-0472">Membrane</keyword>
<dbReference type="InterPro" id="IPR046278">
    <property type="entry name" value="DUF6311"/>
</dbReference>
<dbReference type="Proteomes" id="UP000320055">
    <property type="component" value="Unassembled WGS sequence"/>
</dbReference>
<evidence type="ECO:0000313" key="3">
    <source>
        <dbReference type="EMBL" id="VEP15126.1"/>
    </source>
</evidence>
<proteinExistence type="predicted"/>
<organism evidence="3 4">
    <name type="scientific">Hyella patelloides LEGE 07179</name>
    <dbReference type="NCBI Taxonomy" id="945734"/>
    <lineage>
        <taxon>Bacteria</taxon>
        <taxon>Bacillati</taxon>
        <taxon>Cyanobacteriota</taxon>
        <taxon>Cyanophyceae</taxon>
        <taxon>Pleurocapsales</taxon>
        <taxon>Hyellaceae</taxon>
        <taxon>Hyella</taxon>
    </lineage>
</organism>
<name>A0A563VUH4_9CYAN</name>
<keyword evidence="4" id="KW-1185">Reference proteome</keyword>
<evidence type="ECO:0000313" key="4">
    <source>
        <dbReference type="Proteomes" id="UP000320055"/>
    </source>
</evidence>
<dbReference type="AlphaFoldDB" id="A0A563VUH4"/>
<dbReference type="EMBL" id="CAACVJ010000235">
    <property type="protein sequence ID" value="VEP15126.1"/>
    <property type="molecule type" value="Genomic_DNA"/>
</dbReference>
<evidence type="ECO:0000259" key="2">
    <source>
        <dbReference type="Pfam" id="PF19830"/>
    </source>
</evidence>
<evidence type="ECO:0000256" key="1">
    <source>
        <dbReference type="SAM" id="Phobius"/>
    </source>
</evidence>
<feature type="domain" description="DUF6311" evidence="2">
    <location>
        <begin position="17"/>
        <end position="67"/>
    </location>
</feature>
<keyword evidence="1" id="KW-0812">Transmembrane</keyword>
<reference evidence="3 4" key="1">
    <citation type="submission" date="2019-01" db="EMBL/GenBank/DDBJ databases">
        <authorList>
            <person name="Brito A."/>
        </authorList>
    </citation>
    <scope>NUCLEOTIDE SEQUENCE [LARGE SCALE GENOMIC DNA]</scope>
    <source>
        <strain evidence="3">1</strain>
    </source>
</reference>